<feature type="region of interest" description="Disordered" evidence="1">
    <location>
        <begin position="1"/>
        <end position="22"/>
    </location>
</feature>
<evidence type="ECO:0000313" key="3">
    <source>
        <dbReference type="Proteomes" id="UP001152836"/>
    </source>
</evidence>
<comment type="caution">
    <text evidence="2">The sequence shown here is derived from an EMBL/GenBank/DDBJ whole genome shotgun (WGS) entry which is preliminary data.</text>
</comment>
<gene>
    <name evidence="2" type="primary">Snhg11</name>
    <name evidence="2" type="ORF">PHOROB_LOCUS877</name>
</gene>
<reference evidence="2" key="1">
    <citation type="submission" date="2022-06" db="EMBL/GenBank/DDBJ databases">
        <authorList>
            <person name="Andreotti S."/>
            <person name="Wyler E."/>
        </authorList>
    </citation>
    <scope>NUCLEOTIDE SEQUENCE</scope>
</reference>
<dbReference type="Proteomes" id="UP001152836">
    <property type="component" value="Unassembled WGS sequence"/>
</dbReference>
<proteinExistence type="predicted"/>
<evidence type="ECO:0000313" key="2">
    <source>
        <dbReference type="EMBL" id="CAH6776878.1"/>
    </source>
</evidence>
<dbReference type="EMBL" id="CALSGD010000043">
    <property type="protein sequence ID" value="CAH6776878.1"/>
    <property type="molecule type" value="Genomic_DNA"/>
</dbReference>
<organism evidence="2 3">
    <name type="scientific">Phodopus roborovskii</name>
    <name type="common">Roborovski's desert hamster</name>
    <name type="synonym">Cricetulus roborovskii</name>
    <dbReference type="NCBI Taxonomy" id="109678"/>
    <lineage>
        <taxon>Eukaryota</taxon>
        <taxon>Metazoa</taxon>
        <taxon>Chordata</taxon>
        <taxon>Craniata</taxon>
        <taxon>Vertebrata</taxon>
        <taxon>Euteleostomi</taxon>
        <taxon>Mammalia</taxon>
        <taxon>Eutheria</taxon>
        <taxon>Euarchontoglires</taxon>
        <taxon>Glires</taxon>
        <taxon>Rodentia</taxon>
        <taxon>Myomorpha</taxon>
        <taxon>Muroidea</taxon>
        <taxon>Cricetidae</taxon>
        <taxon>Cricetinae</taxon>
        <taxon>Phodopus</taxon>
    </lineage>
</organism>
<protein>
    <submittedName>
        <fullName evidence="2">Snhg11 protein</fullName>
    </submittedName>
</protein>
<dbReference type="AlphaFoldDB" id="A0AAU9YQA4"/>
<evidence type="ECO:0000256" key="1">
    <source>
        <dbReference type="SAM" id="MobiDB-lite"/>
    </source>
</evidence>
<name>A0AAU9YQA4_PHORO</name>
<keyword evidence="3" id="KW-1185">Reference proteome</keyword>
<accession>A0AAU9YQA4</accession>
<sequence length="90" mass="9590">MMKLVCGNQRPSPRLSALSGGHHCPGSRSLELTPCCRGDMRGISILPGSSQTTTLPWILVVYLPSVSPDGPVEGIFIGLNVLPRSFTQLS</sequence>